<dbReference type="EMBL" id="JANIEX010000779">
    <property type="protein sequence ID" value="KAJ3563246.1"/>
    <property type="molecule type" value="Genomic_DNA"/>
</dbReference>
<dbReference type="Gene3D" id="3.80.10.10">
    <property type="entry name" value="Ribonuclease Inhibitor"/>
    <property type="match status" value="1"/>
</dbReference>
<feature type="compositionally biased region" description="Acidic residues" evidence="1">
    <location>
        <begin position="595"/>
        <end position="604"/>
    </location>
</feature>
<reference evidence="2" key="1">
    <citation type="submission" date="2022-07" db="EMBL/GenBank/DDBJ databases">
        <title>Genome Sequence of Leucocoprinus birnbaumii.</title>
        <authorList>
            <person name="Buettner E."/>
        </authorList>
    </citation>
    <scope>NUCLEOTIDE SEQUENCE</scope>
    <source>
        <strain evidence="2">VT141</strain>
    </source>
</reference>
<sequence>MLWSNRLTSIELGLDDIIPFKDIDERKSDERRQLDEVIKEIQAEVVELFRQRNELTPIFALPPEIFAQIFVLVRDLSPFKKQYYSKKPTLPWLGITQVCHYWREIAHGHPPLWTILNFDDVNLTKFLLERTKNGPLVVKHTFTRFDSNLAEGIELAMTHLPRIQLLDISCTAGRPQNFQTTFLDPLISTTQFLQEVCLSFQPDDYSAFMKSRPVVLPRRAFEGSVSLRCLALNNVRVDWDYFLKSHTNITQLWLENSNVPTTTQLFAVLVRLPRLQSLRLIKTLPPAKVTPCTQAVRLDFLEELTINGGIDSCKQFLARVLYPHHSRITVCHTPAPELPQLEGCLVILSTLAKRLKNFPIRTIALVSTHALTFEIRAYEEGPCITNQDTNFTHLKTAPRLSLSSFSYRLFSSHIFPAFLDVFNVTELRSLVLPDTSAMLIRAENIHSSCSRLPNLEIVTAGRCFSPVCEAITTGLPKLLSQAQTRVVSPNGRVIPSDNLAGKSDDVGFRSLKILMVENAEFGCRYDNWDCLLLCAKVRHDAGVPLERIVLAGSRRLRKTRIRKLENLITGSVEINDQKGTKFDPDSDCDGNSTEYSEDEYEPFQ</sequence>
<evidence type="ECO:0008006" key="4">
    <source>
        <dbReference type="Google" id="ProtNLM"/>
    </source>
</evidence>
<evidence type="ECO:0000313" key="2">
    <source>
        <dbReference type="EMBL" id="KAJ3563246.1"/>
    </source>
</evidence>
<evidence type="ECO:0000256" key="1">
    <source>
        <dbReference type="SAM" id="MobiDB-lite"/>
    </source>
</evidence>
<dbReference type="AlphaFoldDB" id="A0AAD5VPL4"/>
<protein>
    <recommendedName>
        <fullName evidence="4">F-box domain-containing protein</fullName>
    </recommendedName>
</protein>
<keyword evidence="3" id="KW-1185">Reference proteome</keyword>
<dbReference type="InterPro" id="IPR032675">
    <property type="entry name" value="LRR_dom_sf"/>
</dbReference>
<gene>
    <name evidence="2" type="ORF">NP233_g9062</name>
</gene>
<evidence type="ECO:0000313" key="3">
    <source>
        <dbReference type="Proteomes" id="UP001213000"/>
    </source>
</evidence>
<organism evidence="2 3">
    <name type="scientific">Leucocoprinus birnbaumii</name>
    <dbReference type="NCBI Taxonomy" id="56174"/>
    <lineage>
        <taxon>Eukaryota</taxon>
        <taxon>Fungi</taxon>
        <taxon>Dikarya</taxon>
        <taxon>Basidiomycota</taxon>
        <taxon>Agaricomycotina</taxon>
        <taxon>Agaricomycetes</taxon>
        <taxon>Agaricomycetidae</taxon>
        <taxon>Agaricales</taxon>
        <taxon>Agaricineae</taxon>
        <taxon>Agaricaceae</taxon>
        <taxon>Leucocoprinus</taxon>
    </lineage>
</organism>
<accession>A0AAD5VPL4</accession>
<feature type="region of interest" description="Disordered" evidence="1">
    <location>
        <begin position="576"/>
        <end position="604"/>
    </location>
</feature>
<proteinExistence type="predicted"/>
<dbReference type="SUPFAM" id="SSF52058">
    <property type="entry name" value="L domain-like"/>
    <property type="match status" value="1"/>
</dbReference>
<comment type="caution">
    <text evidence="2">The sequence shown here is derived from an EMBL/GenBank/DDBJ whole genome shotgun (WGS) entry which is preliminary data.</text>
</comment>
<dbReference type="Proteomes" id="UP001213000">
    <property type="component" value="Unassembled WGS sequence"/>
</dbReference>
<name>A0AAD5VPL4_9AGAR</name>